<protein>
    <recommendedName>
        <fullName evidence="3">KTSC domain-containing protein</fullName>
    </recommendedName>
</protein>
<dbReference type="EMBL" id="AORV01000065">
    <property type="protein sequence ID" value="EMS69799.1"/>
    <property type="molecule type" value="Genomic_DNA"/>
</dbReference>
<dbReference type="AlphaFoldDB" id="S0FKT7"/>
<name>S0FKT7_RUMCE</name>
<dbReference type="PATRIC" id="fig|1195236.3.peg.4770"/>
<comment type="caution">
    <text evidence="1">The sequence shown here is derived from an EMBL/GenBank/DDBJ whole genome shotgun (WGS) entry which is preliminary data.</text>
</comment>
<reference evidence="1 2" key="1">
    <citation type="journal article" date="2013" name="Genome Announc.">
        <title>Draft Genome Sequence of the Cellulolytic, Mesophilic, Anaerobic Bacterium Clostridium termitidis Strain CT1112 (DSM 5398).</title>
        <authorList>
            <person name="Lal S."/>
            <person name="Ramachandran U."/>
            <person name="Zhang X."/>
            <person name="Munir R."/>
            <person name="Sparling R."/>
            <person name="Levin D.B."/>
        </authorList>
    </citation>
    <scope>NUCLEOTIDE SEQUENCE [LARGE SCALE GENOMIC DNA]</scope>
    <source>
        <strain evidence="1 2">CT1112</strain>
    </source>
</reference>
<keyword evidence="2" id="KW-1185">Reference proteome</keyword>
<evidence type="ECO:0000313" key="1">
    <source>
        <dbReference type="EMBL" id="EMS69799.1"/>
    </source>
</evidence>
<dbReference type="RefSeq" id="WP_004630185.1">
    <property type="nucleotide sequence ID" value="NZ_AORV01000065.1"/>
</dbReference>
<sequence length="75" mass="8664">MERYRGGDGDSGIIAYESGNDYIRVQFSTGTIYRYTYKSAGSYNIERMKVLAQSGGGLNTYINTNIRKMYERRER</sequence>
<organism evidence="1 2">
    <name type="scientific">Ruminiclostridium cellobioparum subsp. termitidis CT1112</name>
    <dbReference type="NCBI Taxonomy" id="1195236"/>
    <lineage>
        <taxon>Bacteria</taxon>
        <taxon>Bacillati</taxon>
        <taxon>Bacillota</taxon>
        <taxon>Clostridia</taxon>
        <taxon>Eubacteriales</taxon>
        <taxon>Oscillospiraceae</taxon>
        <taxon>Ruminiclostridium</taxon>
    </lineage>
</organism>
<proteinExistence type="predicted"/>
<evidence type="ECO:0008006" key="3">
    <source>
        <dbReference type="Google" id="ProtNLM"/>
    </source>
</evidence>
<gene>
    <name evidence="1" type="ORF">CTER_4588</name>
</gene>
<dbReference type="STRING" id="1195236.CTER_4588"/>
<dbReference type="Proteomes" id="UP000014155">
    <property type="component" value="Unassembled WGS sequence"/>
</dbReference>
<dbReference type="eggNOG" id="ENOG5033E1U">
    <property type="taxonomic scope" value="Bacteria"/>
</dbReference>
<evidence type="ECO:0000313" key="2">
    <source>
        <dbReference type="Proteomes" id="UP000014155"/>
    </source>
</evidence>
<accession>S0FKT7</accession>